<keyword evidence="6" id="KW-0963">Cytoplasm</keyword>
<evidence type="ECO:0000259" key="7">
    <source>
        <dbReference type="Pfam" id="PF00636"/>
    </source>
</evidence>
<keyword evidence="9" id="KW-1185">Reference proteome</keyword>
<keyword evidence="6" id="KW-0699">rRNA-binding</keyword>
<evidence type="ECO:0000256" key="2">
    <source>
        <dbReference type="ARBA" id="ARBA00022552"/>
    </source>
</evidence>
<gene>
    <name evidence="6" type="primary">mrnC</name>
    <name evidence="8" type="ORF">Q428_12545</name>
</gene>
<dbReference type="Gene3D" id="1.10.1520.10">
    <property type="entry name" value="Ribonuclease III domain"/>
    <property type="match status" value="1"/>
</dbReference>
<dbReference type="SUPFAM" id="SSF69065">
    <property type="entry name" value="RNase III domain-like"/>
    <property type="match status" value="1"/>
</dbReference>
<comment type="cofactor">
    <cofactor evidence="6">
        <name>Mg(2+)</name>
        <dbReference type="ChEBI" id="CHEBI:18420"/>
    </cofactor>
</comment>
<keyword evidence="2 6" id="KW-0698">rRNA processing</keyword>
<feature type="domain" description="RNase III" evidence="7">
    <location>
        <begin position="26"/>
        <end position="121"/>
    </location>
</feature>
<keyword evidence="6" id="KW-0694">RNA-binding</keyword>
<dbReference type="EMBL" id="AZQP01000047">
    <property type="protein sequence ID" value="EYE87593.1"/>
    <property type="molecule type" value="Genomic_DNA"/>
</dbReference>
<accession>A0A017RS80</accession>
<dbReference type="InterPro" id="IPR000999">
    <property type="entry name" value="RNase_III_dom"/>
</dbReference>
<dbReference type="STRING" id="1403537.Q428_12545"/>
<protein>
    <recommendedName>
        <fullName evidence="6">Mini-ribonuclease 3</fullName>
        <shortName evidence="6">Mini-3</shortName>
        <shortName evidence="6">Mini-RNase 3</shortName>
        <ecNumber evidence="6">3.1.26.-</ecNumber>
    </recommendedName>
    <alternativeName>
        <fullName evidence="6">Mini-RNase III</fullName>
        <shortName evidence="6">Mini-III</shortName>
    </alternativeName>
</protein>
<comment type="similarity">
    <text evidence="6">Belongs to the MrnC RNase family.</text>
</comment>
<dbReference type="PANTHER" id="PTHR34276">
    <property type="entry name" value="MINI-RIBONUCLEASE 3"/>
    <property type="match status" value="1"/>
</dbReference>
<comment type="function">
    <text evidence="6">Involved in correct processing of both the 5' and 3' ends of 23S rRNA precursor. Processes 30S rRNA precursor transcript even in absence of ribonuclease 3 (Rnc); Rnc processes 30S rRNA into smaller rRNA precursors.</text>
</comment>
<dbReference type="EC" id="3.1.26.-" evidence="6"/>
<dbReference type="OrthoDB" id="46571at2"/>
<keyword evidence="5 6" id="KW-0378">Hydrolase</keyword>
<evidence type="ECO:0000256" key="4">
    <source>
        <dbReference type="ARBA" id="ARBA00022759"/>
    </source>
</evidence>
<evidence type="ECO:0000313" key="9">
    <source>
        <dbReference type="Proteomes" id="UP000019681"/>
    </source>
</evidence>
<comment type="subunit">
    <text evidence="6">Homodimer.</text>
</comment>
<organism evidence="8 9">
    <name type="scientific">Fervidicella metallireducens AeB</name>
    <dbReference type="NCBI Taxonomy" id="1403537"/>
    <lineage>
        <taxon>Bacteria</taxon>
        <taxon>Bacillati</taxon>
        <taxon>Bacillota</taxon>
        <taxon>Clostridia</taxon>
        <taxon>Eubacteriales</taxon>
        <taxon>Clostridiaceae</taxon>
        <taxon>Fervidicella</taxon>
    </lineage>
</organism>
<keyword evidence="4 6" id="KW-0255">Endonuclease</keyword>
<comment type="caution">
    <text evidence="8">The sequence shown here is derived from an EMBL/GenBank/DDBJ whole genome shotgun (WGS) entry which is preliminary data.</text>
</comment>
<dbReference type="GO" id="GO:0019843">
    <property type="term" value="F:rRNA binding"/>
    <property type="evidence" value="ECO:0007669"/>
    <property type="project" value="UniProtKB-UniRule"/>
</dbReference>
<evidence type="ECO:0000256" key="6">
    <source>
        <dbReference type="HAMAP-Rule" id="MF_01468"/>
    </source>
</evidence>
<dbReference type="GO" id="GO:0006364">
    <property type="term" value="P:rRNA processing"/>
    <property type="evidence" value="ECO:0007669"/>
    <property type="project" value="UniProtKB-UniRule"/>
</dbReference>
<dbReference type="GO" id="GO:0005737">
    <property type="term" value="C:cytoplasm"/>
    <property type="evidence" value="ECO:0007669"/>
    <property type="project" value="UniProtKB-SubCell"/>
</dbReference>
<keyword evidence="3 6" id="KW-0540">Nuclease</keyword>
<dbReference type="PANTHER" id="PTHR34276:SF1">
    <property type="entry name" value="MINI-RIBONUCLEASE 3"/>
    <property type="match status" value="1"/>
</dbReference>
<reference evidence="8 9" key="1">
    <citation type="journal article" date="2014" name="Genome Announc.">
        <title>Draft Genome Sequence of Fervidicella metallireducens Strain AeBT, an Iron-Reducing Thermoanaerobe from the Great Artesian Basin.</title>
        <authorList>
            <person name="Patel B.K."/>
        </authorList>
    </citation>
    <scope>NUCLEOTIDE SEQUENCE [LARGE SCALE GENOMIC DNA]</scope>
    <source>
        <strain evidence="8 9">AeB</strain>
    </source>
</reference>
<keyword evidence="1 6" id="KW-0690">Ribosome biogenesis</keyword>
<proteinExistence type="inferred from homology"/>
<dbReference type="Pfam" id="PF00636">
    <property type="entry name" value="Ribonuclease_3"/>
    <property type="match status" value="1"/>
</dbReference>
<sequence>MDLMDIFSKYVDLTETDIRMLNPLVWAYVGDAVYEVFVRSYLISTERKNSHDLHVKSIKYVKARSQSEFLALIEPELTEEEQNIVRRGRNTKTYHVPKNADVIDYRRATAFEALIGYLYLMKRYDRIDTIMQLILNKAAQ</sequence>
<feature type="active site" evidence="6">
    <location>
        <position position="31"/>
    </location>
</feature>
<evidence type="ECO:0000256" key="5">
    <source>
        <dbReference type="ARBA" id="ARBA00022801"/>
    </source>
</evidence>
<dbReference type="GO" id="GO:0004525">
    <property type="term" value="F:ribonuclease III activity"/>
    <property type="evidence" value="ECO:0007669"/>
    <property type="project" value="InterPro"/>
</dbReference>
<dbReference type="Proteomes" id="UP000019681">
    <property type="component" value="Unassembled WGS sequence"/>
</dbReference>
<name>A0A017RS80_9CLOT</name>
<dbReference type="InterPro" id="IPR036389">
    <property type="entry name" value="RNase_III_sf"/>
</dbReference>
<dbReference type="AlphaFoldDB" id="A0A017RS80"/>
<evidence type="ECO:0000256" key="1">
    <source>
        <dbReference type="ARBA" id="ARBA00022517"/>
    </source>
</evidence>
<evidence type="ECO:0000313" key="8">
    <source>
        <dbReference type="EMBL" id="EYE87593.1"/>
    </source>
</evidence>
<evidence type="ECO:0000256" key="3">
    <source>
        <dbReference type="ARBA" id="ARBA00022722"/>
    </source>
</evidence>
<comment type="subcellular location">
    <subcellularLocation>
        <location evidence="6">Cytoplasm</location>
    </subcellularLocation>
</comment>
<dbReference type="HAMAP" id="MF_01468">
    <property type="entry name" value="RNase_Mini_III"/>
    <property type="match status" value="1"/>
</dbReference>
<dbReference type="PIRSF" id="PIRSF005520">
    <property type="entry name" value="UCP005520"/>
    <property type="match status" value="1"/>
</dbReference>
<dbReference type="InterPro" id="IPR008226">
    <property type="entry name" value="Mini3_fam"/>
</dbReference>
<keyword evidence="6" id="KW-0460">Magnesium</keyword>